<dbReference type="NCBIfam" id="TIGR00180">
    <property type="entry name" value="parB_part"/>
    <property type="match status" value="1"/>
</dbReference>
<dbReference type="GO" id="GO:0007059">
    <property type="term" value="P:chromosome segregation"/>
    <property type="evidence" value="ECO:0007669"/>
    <property type="project" value="UniProtKB-KW"/>
</dbReference>
<evidence type="ECO:0000313" key="6">
    <source>
        <dbReference type="Proteomes" id="UP000534294"/>
    </source>
</evidence>
<dbReference type="GO" id="GO:0003677">
    <property type="term" value="F:DNA binding"/>
    <property type="evidence" value="ECO:0007669"/>
    <property type="project" value="InterPro"/>
</dbReference>
<dbReference type="RefSeq" id="WP_184208868.1">
    <property type="nucleotide sequence ID" value="NZ_JACHIF010000004.1"/>
</dbReference>
<dbReference type="EMBL" id="JACHIF010000004">
    <property type="protein sequence ID" value="MBB5038247.1"/>
    <property type="molecule type" value="Genomic_DNA"/>
</dbReference>
<evidence type="ECO:0000259" key="4">
    <source>
        <dbReference type="SMART" id="SM00470"/>
    </source>
</evidence>
<dbReference type="InterPro" id="IPR004437">
    <property type="entry name" value="ParB/RepB/Spo0J"/>
</dbReference>
<dbReference type="InterPro" id="IPR041468">
    <property type="entry name" value="HTH_ParB/Spo0J"/>
</dbReference>
<protein>
    <submittedName>
        <fullName evidence="5">ParB/RepB/Spo0J family partition protein</fullName>
    </submittedName>
</protein>
<dbReference type="GO" id="GO:0005694">
    <property type="term" value="C:chromosome"/>
    <property type="evidence" value="ECO:0007669"/>
    <property type="project" value="TreeGrafter"/>
</dbReference>
<dbReference type="SUPFAM" id="SSF109709">
    <property type="entry name" value="KorB DNA-binding domain-like"/>
    <property type="match status" value="1"/>
</dbReference>
<dbReference type="Gene3D" id="1.10.10.2830">
    <property type="match status" value="1"/>
</dbReference>
<dbReference type="InterPro" id="IPR050336">
    <property type="entry name" value="Chromosome_partition/occlusion"/>
</dbReference>
<sequence>MSMAIPAGLIAGQTWMDGHRHMVAVQLDNQSGLSPVEMVKEIDLDLIDASPLNRQHFDPIKAKEMEDSLREHGQTTPAILRPKPDGRYELVAGERRFRGCKAIGRPRLLCMVRDYTDSQAAEILLIENLKREDLSVIEEARIYQRLLELRDEDGAKVYTLQKIALRVHDDEKKTDRVARVLTLLDLPEKVREALDAGVIPMRVAFLVGRVADPKDRVKAGEAVLKGHWSQRPLTVKEAEALIASEYQVNLKGKDLDREDADILSPEQKKTLGFTGACGEANDGSCERCPWLAKNHPVFSNELATGNNKGKGETGVDPLTCTRAPCFQLKMEALWQQRAAELAAKSGATEVLPLEAGGADLQRWNSPWVMLDESPTGGHLNDWQKAAEAPKWKKILKGVNVPLMVAAGENGKPVLVVDKVLAITAGKQVQPELFAKAEIPGQKGAQDSSLTPEQKAEAQEAERLRHEEAKMQKAIKAETVTECLKELREKVEAEGPSVDLLKGLFSSITRATDGMDDLMAFFDGGPAEEEEDGVGIEQRIKNYLDLLTPNGLLAACVVASVWDDVSYSGLERAEDFQTMAKAVEVDCGALEKYVTKRQEQLFKEAEKARAEKLKPKLKSKGAKSDPARATEQLNADIVTAGILAEGDAQRDAAPSRTGPPGPGMLGRGPEQSCSGDAAAFAELFPELPRELSEELKERGREWRMANPEGDEMQMREDLELTPEGASELWKVIEQEIEEDVPAHLERVREYKARFPQHSGGKIADELGITSDEAYACVDFLIDEKHNAAQEAKTENWTVEQKAAALNAGTHDMAALIGVKPNRKDKEAVKEWDKRRKQVERKAAQLSEGK</sequence>
<feature type="region of interest" description="Disordered" evidence="3">
    <location>
        <begin position="645"/>
        <end position="671"/>
    </location>
</feature>
<feature type="region of interest" description="Disordered" evidence="3">
    <location>
        <begin position="437"/>
        <end position="457"/>
    </location>
</feature>
<gene>
    <name evidence="5" type="ORF">HNQ64_002505</name>
</gene>
<dbReference type="Proteomes" id="UP000534294">
    <property type="component" value="Unassembled WGS sequence"/>
</dbReference>
<keyword evidence="2" id="KW-0159">Chromosome partition</keyword>
<evidence type="ECO:0000256" key="1">
    <source>
        <dbReference type="ARBA" id="ARBA00006295"/>
    </source>
</evidence>
<dbReference type="AlphaFoldDB" id="A0A7W7YLN3"/>
<evidence type="ECO:0000313" key="5">
    <source>
        <dbReference type="EMBL" id="MBB5038247.1"/>
    </source>
</evidence>
<name>A0A7W7YLN3_9BACT</name>
<evidence type="ECO:0000256" key="3">
    <source>
        <dbReference type="SAM" id="MobiDB-lite"/>
    </source>
</evidence>
<organism evidence="5 6">
    <name type="scientific">Prosthecobacter dejongeii</name>
    <dbReference type="NCBI Taxonomy" id="48465"/>
    <lineage>
        <taxon>Bacteria</taxon>
        <taxon>Pseudomonadati</taxon>
        <taxon>Verrucomicrobiota</taxon>
        <taxon>Verrucomicrobiia</taxon>
        <taxon>Verrucomicrobiales</taxon>
        <taxon>Verrucomicrobiaceae</taxon>
        <taxon>Prosthecobacter</taxon>
    </lineage>
</organism>
<dbReference type="InterPro" id="IPR003115">
    <property type="entry name" value="ParB_N"/>
</dbReference>
<comment type="caution">
    <text evidence="5">The sequence shown here is derived from an EMBL/GenBank/DDBJ whole genome shotgun (WGS) entry which is preliminary data.</text>
</comment>
<keyword evidence="6" id="KW-1185">Reference proteome</keyword>
<dbReference type="Gene3D" id="3.90.1530.30">
    <property type="match status" value="1"/>
</dbReference>
<dbReference type="PANTHER" id="PTHR33375">
    <property type="entry name" value="CHROMOSOME-PARTITIONING PROTEIN PARB-RELATED"/>
    <property type="match status" value="1"/>
</dbReference>
<dbReference type="SUPFAM" id="SSF110849">
    <property type="entry name" value="ParB/Sulfiredoxin"/>
    <property type="match status" value="1"/>
</dbReference>
<dbReference type="Pfam" id="PF17762">
    <property type="entry name" value="HTH_ParB"/>
    <property type="match status" value="1"/>
</dbReference>
<reference evidence="5 6" key="1">
    <citation type="submission" date="2020-08" db="EMBL/GenBank/DDBJ databases">
        <title>Genomic Encyclopedia of Type Strains, Phase IV (KMG-IV): sequencing the most valuable type-strain genomes for metagenomic binning, comparative biology and taxonomic classification.</title>
        <authorList>
            <person name="Goeker M."/>
        </authorList>
    </citation>
    <scope>NUCLEOTIDE SEQUENCE [LARGE SCALE GENOMIC DNA]</scope>
    <source>
        <strain evidence="5 6">DSM 12251</strain>
    </source>
</reference>
<accession>A0A7W7YLN3</accession>
<dbReference type="SMART" id="SM00470">
    <property type="entry name" value="ParB"/>
    <property type="match status" value="1"/>
</dbReference>
<dbReference type="PANTHER" id="PTHR33375:SF1">
    <property type="entry name" value="CHROMOSOME-PARTITIONING PROTEIN PARB-RELATED"/>
    <property type="match status" value="1"/>
</dbReference>
<evidence type="ECO:0000256" key="2">
    <source>
        <dbReference type="ARBA" id="ARBA00022829"/>
    </source>
</evidence>
<dbReference type="InterPro" id="IPR036086">
    <property type="entry name" value="ParB/Sulfiredoxin_sf"/>
</dbReference>
<proteinExistence type="inferred from homology"/>
<feature type="region of interest" description="Disordered" evidence="3">
    <location>
        <begin position="817"/>
        <end position="848"/>
    </location>
</feature>
<comment type="similarity">
    <text evidence="1">Belongs to the ParB family.</text>
</comment>
<dbReference type="Pfam" id="PF02195">
    <property type="entry name" value="ParB_N"/>
    <property type="match status" value="1"/>
</dbReference>
<feature type="domain" description="ParB-like N-terminal" evidence="4">
    <location>
        <begin position="40"/>
        <end position="129"/>
    </location>
</feature>
<feature type="compositionally biased region" description="Basic and acidic residues" evidence="3">
    <location>
        <begin position="820"/>
        <end position="832"/>
    </location>
</feature>